<name>A0A1I7Z488_9BILA</name>
<proteinExistence type="predicted"/>
<dbReference type="Proteomes" id="UP000095287">
    <property type="component" value="Unplaced"/>
</dbReference>
<evidence type="ECO:0000313" key="2">
    <source>
        <dbReference type="WBParaSite" id="L893_g22667.t1"/>
    </source>
</evidence>
<organism evidence="1 2">
    <name type="scientific">Steinernema glaseri</name>
    <dbReference type="NCBI Taxonomy" id="37863"/>
    <lineage>
        <taxon>Eukaryota</taxon>
        <taxon>Metazoa</taxon>
        <taxon>Ecdysozoa</taxon>
        <taxon>Nematoda</taxon>
        <taxon>Chromadorea</taxon>
        <taxon>Rhabditida</taxon>
        <taxon>Tylenchina</taxon>
        <taxon>Panagrolaimomorpha</taxon>
        <taxon>Strongyloidoidea</taxon>
        <taxon>Steinernematidae</taxon>
        <taxon>Steinernema</taxon>
    </lineage>
</organism>
<sequence>MANDHPSDDGGAPTSSSVVRHHELYGNLIGTNGSFWINDQTVFDYLCLKLPESLVIDPLVFHPNYNVDKNGISGSRADQGCGTIIMPVQYKNHWILCTFELPSLIVIVYDTLRQDIPKNVCRRVERVAEILVQTFPQDPKLGLPRGNDSILIVDADYNSYSHQFDLQNCGPLVCMMACAYYNQKPLHFNESETEVWRREAFKFLVENEKRIPTHRIKPAETKKCDT</sequence>
<dbReference type="WBParaSite" id="L893_g22667.t1">
    <property type="protein sequence ID" value="L893_g22667.t1"/>
    <property type="gene ID" value="L893_g22667"/>
</dbReference>
<dbReference type="InterPro" id="IPR038765">
    <property type="entry name" value="Papain-like_cys_pep_sf"/>
</dbReference>
<evidence type="ECO:0000313" key="1">
    <source>
        <dbReference type="Proteomes" id="UP000095287"/>
    </source>
</evidence>
<dbReference type="SUPFAM" id="SSF54001">
    <property type="entry name" value="Cysteine proteinases"/>
    <property type="match status" value="1"/>
</dbReference>
<protein>
    <submittedName>
        <fullName evidence="2">ULP_PROTEASE domain-containing protein</fullName>
    </submittedName>
</protein>
<dbReference type="Gene3D" id="3.40.395.10">
    <property type="entry name" value="Adenoviral Proteinase, Chain A"/>
    <property type="match status" value="1"/>
</dbReference>
<keyword evidence="1" id="KW-1185">Reference proteome</keyword>
<dbReference type="AlphaFoldDB" id="A0A1I7Z488"/>
<accession>A0A1I7Z488</accession>
<reference evidence="2" key="1">
    <citation type="submission" date="2016-11" db="UniProtKB">
        <authorList>
            <consortium name="WormBaseParasite"/>
        </authorList>
    </citation>
    <scope>IDENTIFICATION</scope>
</reference>